<dbReference type="AlphaFoldDB" id="A0A1F8F184"/>
<gene>
    <name evidence="1" type="ORF">A2669_02170</name>
</gene>
<accession>A0A1F8F184</accession>
<comment type="caution">
    <text evidence="1">The sequence shown here is derived from an EMBL/GenBank/DDBJ whole genome shotgun (WGS) entry which is preliminary data.</text>
</comment>
<dbReference type="Proteomes" id="UP000177605">
    <property type="component" value="Unassembled WGS sequence"/>
</dbReference>
<protein>
    <submittedName>
        <fullName evidence="1">Uncharacterized protein</fullName>
    </submittedName>
</protein>
<sequence>MIQLLLNEWQAALRYIGFFVSGSSAQETLFVRRATEEDRILFGICELHLRGGLNWRGESGHYKPVVDGGQFVADIPGAPGISVVVFGKIISQVYLTDGRIVLPIRRRSGELERLHWSVHESVFHTDRPGQDFCREYNNEERKIVDTVLAALA</sequence>
<name>A0A1F8F184_9BACT</name>
<organism evidence="1 2">
    <name type="scientific">Candidatus Yanofskybacteria bacterium RIFCSPHIGHO2_01_FULL_48_25b</name>
    <dbReference type="NCBI Taxonomy" id="1802672"/>
    <lineage>
        <taxon>Bacteria</taxon>
        <taxon>Candidatus Yanofskyibacteriota</taxon>
    </lineage>
</organism>
<reference evidence="1 2" key="1">
    <citation type="journal article" date="2016" name="Nat. Commun.">
        <title>Thousands of microbial genomes shed light on interconnected biogeochemical processes in an aquifer system.</title>
        <authorList>
            <person name="Anantharaman K."/>
            <person name="Brown C.T."/>
            <person name="Hug L.A."/>
            <person name="Sharon I."/>
            <person name="Castelle C.J."/>
            <person name="Probst A.J."/>
            <person name="Thomas B.C."/>
            <person name="Singh A."/>
            <person name="Wilkins M.J."/>
            <person name="Karaoz U."/>
            <person name="Brodie E.L."/>
            <person name="Williams K.H."/>
            <person name="Hubbard S.S."/>
            <person name="Banfield J.F."/>
        </authorList>
    </citation>
    <scope>NUCLEOTIDE SEQUENCE [LARGE SCALE GENOMIC DNA]</scope>
</reference>
<dbReference type="EMBL" id="MGJM01000008">
    <property type="protein sequence ID" value="OGN06901.1"/>
    <property type="molecule type" value="Genomic_DNA"/>
</dbReference>
<proteinExistence type="predicted"/>
<evidence type="ECO:0000313" key="2">
    <source>
        <dbReference type="Proteomes" id="UP000177605"/>
    </source>
</evidence>
<evidence type="ECO:0000313" key="1">
    <source>
        <dbReference type="EMBL" id="OGN06901.1"/>
    </source>
</evidence>